<dbReference type="EMBL" id="KY130461">
    <property type="protein sequence ID" value="APD19322.1"/>
    <property type="molecule type" value="Genomic_DNA"/>
</dbReference>
<accession>A0A1J0MDS3</accession>
<organism evidence="1 2">
    <name type="scientific">Mycobacterium phage Taptic</name>
    <dbReference type="NCBI Taxonomy" id="1920305"/>
    <lineage>
        <taxon>Viruses</taxon>
        <taxon>Duplodnaviria</taxon>
        <taxon>Heunggongvirae</taxon>
        <taxon>Uroviricota</taxon>
        <taxon>Caudoviricetes</taxon>
        <taxon>Northamptonvirus</taxon>
        <taxon>Northamptonvirus taptic</taxon>
    </lineage>
</organism>
<reference evidence="1 2" key="1">
    <citation type="submission" date="2016-11" db="EMBL/GenBank/DDBJ databases">
        <authorList>
            <person name="Seier E.R."/>
            <person name="Hipwell C.M."/>
            <person name="Kelliher A.B."/>
            <person name="Lando N.A."/>
            <person name="Tsaousis B.E."/>
            <person name="Esposito E.C."/>
            <person name="Heckman E.L."/>
            <person name="Mageeney C.M."/>
            <person name="Kenna M.A."/>
            <person name="Ware V.C."/>
            <person name="Garlena R.A."/>
            <person name="Russell D.A."/>
            <person name="Pope W.H."/>
            <person name="Jacobs-Sera D."/>
            <person name="Hendrix R.W."/>
            <person name="Hatfull G.F."/>
        </authorList>
    </citation>
    <scope>NUCLEOTIDE SEQUENCE [LARGE SCALE GENOMIC DNA]</scope>
</reference>
<gene>
    <name evidence="1" type="ORF">SEA_TAPTIC_89</name>
</gene>
<proteinExistence type="predicted"/>
<evidence type="ECO:0000313" key="1">
    <source>
        <dbReference type="EMBL" id="APD19322.1"/>
    </source>
</evidence>
<evidence type="ECO:0000313" key="2">
    <source>
        <dbReference type="Proteomes" id="UP000225735"/>
    </source>
</evidence>
<sequence>MTPIWGVGPIRPMPEHFHQYNRPAVTGRRGCGETILRNPLHCKGFHHRLRSLPAEMSPPERRRRSPRCPI</sequence>
<name>A0A1J0MDS3_9CAUD</name>
<keyword evidence="2" id="KW-1185">Reference proteome</keyword>
<dbReference type="Proteomes" id="UP000225735">
    <property type="component" value="Segment"/>
</dbReference>
<protein>
    <submittedName>
        <fullName evidence="1">Uncharacterized protein</fullName>
    </submittedName>
</protein>